<dbReference type="EMBL" id="JAINUG010000145">
    <property type="protein sequence ID" value="KAJ8392534.1"/>
    <property type="molecule type" value="Genomic_DNA"/>
</dbReference>
<name>A0AAD7WE20_9TELE</name>
<sequence length="131" mass="14121">MKKYLGVAGPASAVGLQFTPLIAEKECKSRAVVTSQSAGLTEHNTHLRVGEGCSVRATGGGSDFSHCPRRVGKERQWDCAGCDRNTSSISPFRLRTVALPPPCPTHGRQRRGPAVPMALGKDGWPRRRCQP</sequence>
<dbReference type="Proteomes" id="UP001221898">
    <property type="component" value="Unassembled WGS sequence"/>
</dbReference>
<evidence type="ECO:0000313" key="3">
    <source>
        <dbReference type="Proteomes" id="UP001221898"/>
    </source>
</evidence>
<accession>A0AAD7WE20</accession>
<evidence type="ECO:0000313" key="2">
    <source>
        <dbReference type="EMBL" id="KAJ8392534.1"/>
    </source>
</evidence>
<dbReference type="AlphaFoldDB" id="A0AAD7WE20"/>
<gene>
    <name evidence="2" type="ORF">AAFF_G00074120</name>
</gene>
<protein>
    <submittedName>
        <fullName evidence="2">Uncharacterized protein</fullName>
    </submittedName>
</protein>
<feature type="region of interest" description="Disordered" evidence="1">
    <location>
        <begin position="100"/>
        <end position="131"/>
    </location>
</feature>
<reference evidence="2" key="1">
    <citation type="journal article" date="2023" name="Science">
        <title>Genome structures resolve the early diversification of teleost fishes.</title>
        <authorList>
            <person name="Parey E."/>
            <person name="Louis A."/>
            <person name="Montfort J."/>
            <person name="Bouchez O."/>
            <person name="Roques C."/>
            <person name="Iampietro C."/>
            <person name="Lluch J."/>
            <person name="Castinel A."/>
            <person name="Donnadieu C."/>
            <person name="Desvignes T."/>
            <person name="Floi Bucao C."/>
            <person name="Jouanno E."/>
            <person name="Wen M."/>
            <person name="Mejri S."/>
            <person name="Dirks R."/>
            <person name="Jansen H."/>
            <person name="Henkel C."/>
            <person name="Chen W.J."/>
            <person name="Zahm M."/>
            <person name="Cabau C."/>
            <person name="Klopp C."/>
            <person name="Thompson A.W."/>
            <person name="Robinson-Rechavi M."/>
            <person name="Braasch I."/>
            <person name="Lecointre G."/>
            <person name="Bobe J."/>
            <person name="Postlethwait J.H."/>
            <person name="Berthelot C."/>
            <person name="Roest Crollius H."/>
            <person name="Guiguen Y."/>
        </authorList>
    </citation>
    <scope>NUCLEOTIDE SEQUENCE</scope>
    <source>
        <strain evidence="2">NC1722</strain>
    </source>
</reference>
<keyword evidence="3" id="KW-1185">Reference proteome</keyword>
<comment type="caution">
    <text evidence="2">The sequence shown here is derived from an EMBL/GenBank/DDBJ whole genome shotgun (WGS) entry which is preliminary data.</text>
</comment>
<proteinExistence type="predicted"/>
<evidence type="ECO:0000256" key="1">
    <source>
        <dbReference type="SAM" id="MobiDB-lite"/>
    </source>
</evidence>
<organism evidence="2 3">
    <name type="scientific">Aldrovandia affinis</name>
    <dbReference type="NCBI Taxonomy" id="143900"/>
    <lineage>
        <taxon>Eukaryota</taxon>
        <taxon>Metazoa</taxon>
        <taxon>Chordata</taxon>
        <taxon>Craniata</taxon>
        <taxon>Vertebrata</taxon>
        <taxon>Euteleostomi</taxon>
        <taxon>Actinopterygii</taxon>
        <taxon>Neopterygii</taxon>
        <taxon>Teleostei</taxon>
        <taxon>Notacanthiformes</taxon>
        <taxon>Halosauridae</taxon>
        <taxon>Aldrovandia</taxon>
    </lineage>
</organism>